<dbReference type="InterPro" id="IPR051056">
    <property type="entry name" value="Glycosyl_Hydrolase_73"/>
</dbReference>
<keyword evidence="1 5" id="KW-0378">Hydrolase</keyword>
<proteinExistence type="predicted"/>
<reference evidence="6 8" key="2">
    <citation type="submission" date="2019-10" db="EMBL/GenBank/DDBJ databases">
        <authorList>
            <person name="Karimi E."/>
        </authorList>
    </citation>
    <scope>NUCLEOTIDE SEQUENCE [LARGE SCALE GENOMIC DNA]</scope>
    <source>
        <strain evidence="6">Sphingobacterium sp. 8BC</strain>
    </source>
</reference>
<dbReference type="Proteomes" id="UP000595498">
    <property type="component" value="Chromosome"/>
</dbReference>
<evidence type="ECO:0000313" key="9">
    <source>
        <dbReference type="Proteomes" id="UP000595498"/>
    </source>
</evidence>
<dbReference type="Proteomes" id="UP000432350">
    <property type="component" value="Unassembled WGS sequence"/>
</dbReference>
<accession>A0A654B0M3</accession>
<dbReference type="PANTHER" id="PTHR33308:SF9">
    <property type="entry name" value="PEPTIDOGLYCAN HYDROLASE FLGJ"/>
    <property type="match status" value="1"/>
</dbReference>
<dbReference type="EMBL" id="UAUU01000009">
    <property type="protein sequence ID" value="SPZ88018.1"/>
    <property type="molecule type" value="Genomic_DNA"/>
</dbReference>
<dbReference type="GO" id="GO:0004040">
    <property type="term" value="F:amidase activity"/>
    <property type="evidence" value="ECO:0007669"/>
    <property type="project" value="InterPro"/>
</dbReference>
<keyword evidence="5" id="KW-0326">Glycosidase</keyword>
<evidence type="ECO:0000313" key="6">
    <source>
        <dbReference type="EMBL" id="VXC73625.1"/>
    </source>
</evidence>
<name>A0A2X2J1X2_SPHMU</name>
<dbReference type="EC" id="3.2.1.-" evidence="5"/>
<dbReference type="SUPFAM" id="SSF53955">
    <property type="entry name" value="Lysozyme-like"/>
    <property type="match status" value="1"/>
</dbReference>
<evidence type="ECO:0000256" key="1">
    <source>
        <dbReference type="ARBA" id="ARBA00022801"/>
    </source>
</evidence>
<dbReference type="EMBL" id="CP068224">
    <property type="protein sequence ID" value="QQT53355.1"/>
    <property type="molecule type" value="Genomic_DNA"/>
</dbReference>
<reference evidence="4 9" key="3">
    <citation type="submission" date="2021-01" db="EMBL/GenBank/DDBJ databases">
        <title>FDA dAtabase for Regulatory Grade micrObial Sequences (FDA-ARGOS): Supporting development and validation of Infectious Disease Dx tests.</title>
        <authorList>
            <person name="Sproer C."/>
            <person name="Gronow S."/>
            <person name="Severitt S."/>
            <person name="Schroder I."/>
            <person name="Tallon L."/>
            <person name="Sadzewicz L."/>
            <person name="Zhao X."/>
            <person name="Boylan J."/>
            <person name="Ott S."/>
            <person name="Bowen H."/>
            <person name="Vavikolanu K."/>
            <person name="Mehta A."/>
            <person name="Aluvathingal J."/>
            <person name="Nadendla S."/>
            <person name="Lowell S."/>
            <person name="Myers T."/>
            <person name="Yan Y."/>
            <person name="Sichtig H."/>
        </authorList>
    </citation>
    <scope>NUCLEOTIDE SEQUENCE [LARGE SCALE GENOMIC DNA]</scope>
    <source>
        <strain evidence="4 9">FDAARGOS_1141</strain>
    </source>
</reference>
<dbReference type="Proteomes" id="UP000251241">
    <property type="component" value="Unassembled WGS sequence"/>
</dbReference>
<dbReference type="GeneID" id="88833778"/>
<accession>A0A2X2J1X2</accession>
<evidence type="ECO:0000256" key="2">
    <source>
        <dbReference type="SAM" id="SignalP"/>
    </source>
</evidence>
<keyword evidence="2" id="KW-0732">Signal</keyword>
<dbReference type="PANTHER" id="PTHR33308">
    <property type="entry name" value="PEPTIDOGLYCAN HYDROLASE FLGJ"/>
    <property type="match status" value="1"/>
</dbReference>
<evidence type="ECO:0000313" key="5">
    <source>
        <dbReference type="EMBL" id="SPZ88018.1"/>
    </source>
</evidence>
<evidence type="ECO:0000313" key="7">
    <source>
        <dbReference type="Proteomes" id="UP000251241"/>
    </source>
</evidence>
<evidence type="ECO:0000313" key="4">
    <source>
        <dbReference type="EMBL" id="QQT53355.1"/>
    </source>
</evidence>
<reference evidence="5 7" key="1">
    <citation type="submission" date="2018-06" db="EMBL/GenBank/DDBJ databases">
        <authorList>
            <consortium name="Pathogen Informatics"/>
            <person name="Doyle S."/>
        </authorList>
    </citation>
    <scope>NUCLEOTIDE SEQUENCE [LARGE SCALE GENOMIC DNA]</scope>
    <source>
        <strain evidence="5 7">NCTC11343</strain>
    </source>
</reference>
<dbReference type="RefSeq" id="WP_046673195.1">
    <property type="nucleotide sequence ID" value="NZ_CP068086.1"/>
</dbReference>
<dbReference type="AlphaFoldDB" id="A0A2X2J1X2"/>
<dbReference type="Pfam" id="PF01832">
    <property type="entry name" value="Glucosaminidase"/>
    <property type="match status" value="1"/>
</dbReference>
<dbReference type="InterPro" id="IPR002901">
    <property type="entry name" value="MGlyc_endo_b_GlcNAc-like_dom"/>
</dbReference>
<dbReference type="InterPro" id="IPR023346">
    <property type="entry name" value="Lysozyme-like_dom_sf"/>
</dbReference>
<dbReference type="EMBL" id="CABWMV010000007">
    <property type="protein sequence ID" value="VXC73625.1"/>
    <property type="molecule type" value="Genomic_DNA"/>
</dbReference>
<dbReference type="Gene3D" id="1.10.530.10">
    <property type="match status" value="1"/>
</dbReference>
<feature type="domain" description="Mannosyl-glycoprotein endo-beta-N-acetylglucosamidase-like" evidence="3">
    <location>
        <begin position="22"/>
        <end position="161"/>
    </location>
</feature>
<protein>
    <submittedName>
        <fullName evidence="5">Exo-glucosaminidase lytG</fullName>
        <ecNumber evidence="5">3.2.1.-</ecNumber>
    </submittedName>
    <submittedName>
        <fullName evidence="4">Glucosaminidase domain-containing protein</fullName>
    </submittedName>
</protein>
<keyword evidence="9" id="KW-1185">Reference proteome</keyword>
<feature type="signal peptide" evidence="2">
    <location>
        <begin position="1"/>
        <end position="29"/>
    </location>
</feature>
<evidence type="ECO:0000313" key="8">
    <source>
        <dbReference type="Proteomes" id="UP000432350"/>
    </source>
</evidence>
<dbReference type="GO" id="GO:0016798">
    <property type="term" value="F:hydrolase activity, acting on glycosyl bonds"/>
    <property type="evidence" value="ECO:0007669"/>
    <property type="project" value="UniProtKB-KW"/>
</dbReference>
<gene>
    <name evidence="5" type="primary">lytG_2</name>
    <name evidence="4" type="ORF">I6I98_24450</name>
    <name evidence="5" type="ORF">NCTC11343_03248</name>
    <name evidence="6" type="ORF">SPHINGO8BC_150726</name>
</gene>
<sequence>MNLKQLKSFVLLLALGTFGLTKVSAQSNAAYVDKYSPIAKEMMEEHGVPASVILAIAMHESGNGGSRVAKNLNNHFGVKGKNNSTVIRSAYKGYRSVMDSYDDFVGIVKRKKTTQSLFEKHPGEKYEAWVKAIARSGYSTSKGWTAKVLATIRQYHLDMFDNDAKQNRFSSTKK</sequence>
<organism evidence="5 7">
    <name type="scientific">Sphingobacterium multivorum</name>
    <dbReference type="NCBI Taxonomy" id="28454"/>
    <lineage>
        <taxon>Bacteria</taxon>
        <taxon>Pseudomonadati</taxon>
        <taxon>Bacteroidota</taxon>
        <taxon>Sphingobacteriia</taxon>
        <taxon>Sphingobacteriales</taxon>
        <taxon>Sphingobacteriaceae</taxon>
        <taxon>Sphingobacterium</taxon>
    </lineage>
</organism>
<evidence type="ECO:0000259" key="3">
    <source>
        <dbReference type="SMART" id="SM00047"/>
    </source>
</evidence>
<dbReference type="SMART" id="SM00047">
    <property type="entry name" value="LYZ2"/>
    <property type="match status" value="1"/>
</dbReference>
<feature type="chain" id="PRO_5044582488" evidence="2">
    <location>
        <begin position="30"/>
        <end position="174"/>
    </location>
</feature>